<organism evidence="1 2">
    <name type="scientific">Linum trigynum</name>
    <dbReference type="NCBI Taxonomy" id="586398"/>
    <lineage>
        <taxon>Eukaryota</taxon>
        <taxon>Viridiplantae</taxon>
        <taxon>Streptophyta</taxon>
        <taxon>Embryophyta</taxon>
        <taxon>Tracheophyta</taxon>
        <taxon>Spermatophyta</taxon>
        <taxon>Magnoliopsida</taxon>
        <taxon>eudicotyledons</taxon>
        <taxon>Gunneridae</taxon>
        <taxon>Pentapetalae</taxon>
        <taxon>rosids</taxon>
        <taxon>fabids</taxon>
        <taxon>Malpighiales</taxon>
        <taxon>Linaceae</taxon>
        <taxon>Linum</taxon>
    </lineage>
</organism>
<evidence type="ECO:0000313" key="2">
    <source>
        <dbReference type="Proteomes" id="UP001497516"/>
    </source>
</evidence>
<evidence type="ECO:0008006" key="3">
    <source>
        <dbReference type="Google" id="ProtNLM"/>
    </source>
</evidence>
<sequence length="91" mass="10462">MDSKVESTLKAYASDSNKLNRFDGTNFTRWQENMKFLLTALKIVYILDPDLVSLKEPQDTDSDELKAERKKRSDGSLLCRGYILNSLSDRL</sequence>
<dbReference type="PANTHER" id="PTHR47592:SF18">
    <property type="entry name" value="ZINC FINGER, CCHC-TYPE-RELATED"/>
    <property type="match status" value="1"/>
</dbReference>
<reference evidence="1 2" key="1">
    <citation type="submission" date="2024-04" db="EMBL/GenBank/DDBJ databases">
        <authorList>
            <person name="Fracassetti M."/>
        </authorList>
    </citation>
    <scope>NUCLEOTIDE SEQUENCE [LARGE SCALE GENOMIC DNA]</scope>
</reference>
<gene>
    <name evidence="1" type="ORF">LTRI10_LOCUS2567</name>
</gene>
<evidence type="ECO:0000313" key="1">
    <source>
        <dbReference type="EMBL" id="CAL1354777.1"/>
    </source>
</evidence>
<dbReference type="EMBL" id="OZ034813">
    <property type="protein sequence ID" value="CAL1354777.1"/>
    <property type="molecule type" value="Genomic_DNA"/>
</dbReference>
<name>A0AAV2CE18_9ROSI</name>
<keyword evidence="2" id="KW-1185">Reference proteome</keyword>
<dbReference type="PANTHER" id="PTHR47592">
    <property type="entry name" value="PBF68 PROTEIN"/>
    <property type="match status" value="1"/>
</dbReference>
<proteinExistence type="predicted"/>
<dbReference type="AlphaFoldDB" id="A0AAV2CE18"/>
<dbReference type="Proteomes" id="UP001497516">
    <property type="component" value="Chromosome 1"/>
</dbReference>
<protein>
    <recommendedName>
        <fullName evidence="3">Zinc finger, CCHC-type</fullName>
    </recommendedName>
</protein>
<accession>A0AAV2CE18</accession>